<dbReference type="GO" id="GO:0046872">
    <property type="term" value="F:metal ion binding"/>
    <property type="evidence" value="ECO:0007669"/>
    <property type="project" value="UniProtKB-KW"/>
</dbReference>
<evidence type="ECO:0000256" key="1">
    <source>
        <dbReference type="ARBA" id="ARBA00022448"/>
    </source>
</evidence>
<evidence type="ECO:0000256" key="3">
    <source>
        <dbReference type="ARBA" id="ARBA00022723"/>
    </source>
</evidence>
<dbReference type="GO" id="GO:0019825">
    <property type="term" value="F:oxygen binding"/>
    <property type="evidence" value="ECO:0007669"/>
    <property type="project" value="InterPro"/>
</dbReference>
<evidence type="ECO:0000259" key="6">
    <source>
        <dbReference type="PROSITE" id="PS01033"/>
    </source>
</evidence>
<evidence type="ECO:0000256" key="2">
    <source>
        <dbReference type="ARBA" id="ARBA00022617"/>
    </source>
</evidence>
<keyword evidence="3" id="KW-0479">Metal-binding</keyword>
<keyword evidence="5" id="KW-0561">Oxygen transport</keyword>
<comment type="similarity">
    <text evidence="5">Belongs to the globin family.</text>
</comment>
<gene>
    <name evidence="7" type="primary">Hb-II</name>
</gene>
<dbReference type="InterPro" id="IPR000971">
    <property type="entry name" value="Globin"/>
</dbReference>
<accession>Q6AW44</accession>
<feature type="domain" description="Globin" evidence="6">
    <location>
        <begin position="1"/>
        <end position="135"/>
    </location>
</feature>
<dbReference type="SUPFAM" id="SSF46458">
    <property type="entry name" value="Globin-like"/>
    <property type="match status" value="1"/>
</dbReference>
<protein>
    <submittedName>
        <fullName evidence="7">Hemoglobin chain II</fullName>
    </submittedName>
</protein>
<dbReference type="CDD" id="cd01040">
    <property type="entry name" value="Mb-like"/>
    <property type="match status" value="1"/>
</dbReference>
<dbReference type="GO" id="GO:0005344">
    <property type="term" value="F:oxygen carrier activity"/>
    <property type="evidence" value="ECO:0007669"/>
    <property type="project" value="UniProtKB-KW"/>
</dbReference>
<reference evidence="7" key="2">
    <citation type="submission" date="2004-08" db="EMBL/GenBank/DDBJ databases">
        <authorList>
            <person name="Suzuki T."/>
        </authorList>
    </citation>
    <scope>NUCLEOTIDE SEQUENCE</scope>
</reference>
<evidence type="ECO:0000256" key="4">
    <source>
        <dbReference type="ARBA" id="ARBA00023004"/>
    </source>
</evidence>
<dbReference type="Pfam" id="PF00042">
    <property type="entry name" value="Globin"/>
    <property type="match status" value="1"/>
</dbReference>
<dbReference type="GO" id="GO:0020037">
    <property type="term" value="F:heme binding"/>
    <property type="evidence" value="ECO:0007669"/>
    <property type="project" value="InterPro"/>
</dbReference>
<proteinExistence type="evidence at transcript level"/>
<keyword evidence="1 5" id="KW-0813">Transport</keyword>
<reference evidence="7" key="1">
    <citation type="journal article" date="2003" name="Cell. Mol. Life Sci.">
        <title>Notable diversity in hemoglobin expression patterns among species of the deep-sea clam, Calyptogena.</title>
        <authorList>
            <person name="Kawano K."/>
            <person name="Iwasaki N."/>
            <person name="Suzuki T."/>
        </authorList>
    </citation>
    <scope>NUCLEOTIDE SEQUENCE</scope>
</reference>
<sequence length="137" mass="15331">MISQADITAVQTSWRKCYCSWDNEDGLKFYQTLFDSNAKIRHAFESAGATNDTEMEKQANLFGLMMTQFIDNLDDTIALNFKISGLMATHKTRKVVDPALFAIALNELVSFIGNQQAAWKNVTAVILNQMKVALSTN</sequence>
<name>Q6AW44_9BIVA</name>
<dbReference type="AlphaFoldDB" id="Q6AW44"/>
<dbReference type="EMBL" id="AB186402">
    <property type="protein sequence ID" value="BAD35021.1"/>
    <property type="molecule type" value="mRNA"/>
</dbReference>
<dbReference type="InterPro" id="IPR009050">
    <property type="entry name" value="Globin-like_sf"/>
</dbReference>
<evidence type="ECO:0000313" key="7">
    <source>
        <dbReference type="EMBL" id="BAD35021.1"/>
    </source>
</evidence>
<keyword evidence="4" id="KW-0408">Iron</keyword>
<dbReference type="InterPro" id="IPR044399">
    <property type="entry name" value="Mb-like_M"/>
</dbReference>
<dbReference type="Gene3D" id="1.10.490.10">
    <property type="entry name" value="Globins"/>
    <property type="match status" value="1"/>
</dbReference>
<organism evidence="7">
    <name type="scientific">Archivesica tsubasa</name>
    <dbReference type="NCBI Taxonomy" id="3141483"/>
    <lineage>
        <taxon>Eukaryota</taxon>
        <taxon>Metazoa</taxon>
        <taxon>Spiralia</taxon>
        <taxon>Lophotrochozoa</taxon>
        <taxon>Mollusca</taxon>
        <taxon>Bivalvia</taxon>
        <taxon>Autobranchia</taxon>
        <taxon>Heteroconchia</taxon>
        <taxon>Euheterodonta</taxon>
        <taxon>Imparidentia</taxon>
        <taxon>Neoheterodontei</taxon>
        <taxon>Venerida</taxon>
        <taxon>Glossoidea</taxon>
        <taxon>Vesicomyidae</taxon>
        <taxon>Archivesica</taxon>
    </lineage>
</organism>
<keyword evidence="2 5" id="KW-0349">Heme</keyword>
<dbReference type="PROSITE" id="PS01033">
    <property type="entry name" value="GLOBIN"/>
    <property type="match status" value="1"/>
</dbReference>
<evidence type="ECO:0000256" key="5">
    <source>
        <dbReference type="RuleBase" id="RU000356"/>
    </source>
</evidence>
<dbReference type="InterPro" id="IPR012292">
    <property type="entry name" value="Globin/Proto"/>
</dbReference>